<reference evidence="1" key="1">
    <citation type="journal article" date="2021" name="Proc. Natl. Acad. Sci. U.S.A.">
        <title>A Catalog of Tens of Thousands of Viruses from Human Metagenomes Reveals Hidden Associations with Chronic Diseases.</title>
        <authorList>
            <person name="Tisza M.J."/>
            <person name="Buck C.B."/>
        </authorList>
    </citation>
    <scope>NUCLEOTIDE SEQUENCE</scope>
    <source>
        <strain evidence="1">CtNLX12</strain>
    </source>
</reference>
<dbReference type="EMBL" id="BK016068">
    <property type="protein sequence ID" value="DAF92576.1"/>
    <property type="molecule type" value="Genomic_DNA"/>
</dbReference>
<name>A0A8S5UDM4_9CAUD</name>
<sequence length="189" mass="21982">MVHVSFDLVDEFIPRVPKHRCEGENDTIKRICVAPSIIEALNAIPQAGLVVRNMKSLGLPVIIHCYYLKADKVMSNDEVQKYVPDAEFTEEMWILEKPKAVNRIDYEITDCIVKQGVDVFGNEQFEVRLPEIERIKHQSNIDNFFKVFCHNPNERKMREIFEKQSYRKVLANFDDEIIEKAKGVVENKA</sequence>
<organism evidence="1">
    <name type="scientific">Siphoviridae sp. ctNLX12</name>
    <dbReference type="NCBI Taxonomy" id="2825469"/>
    <lineage>
        <taxon>Viruses</taxon>
        <taxon>Duplodnaviria</taxon>
        <taxon>Heunggongvirae</taxon>
        <taxon>Uroviricota</taxon>
        <taxon>Caudoviricetes</taxon>
    </lineage>
</organism>
<protein>
    <submittedName>
        <fullName evidence="1">Uncharacterized protein</fullName>
    </submittedName>
</protein>
<evidence type="ECO:0000313" key="1">
    <source>
        <dbReference type="EMBL" id="DAF92576.1"/>
    </source>
</evidence>
<accession>A0A8S5UDM4</accession>
<proteinExistence type="predicted"/>